<dbReference type="PANTHER" id="PTHR48081">
    <property type="entry name" value="AB HYDROLASE SUPERFAMILY PROTEIN C4A8.06C"/>
    <property type="match status" value="1"/>
</dbReference>
<evidence type="ECO:0000259" key="2">
    <source>
        <dbReference type="Pfam" id="PF20434"/>
    </source>
</evidence>
<dbReference type="InterPro" id="IPR050300">
    <property type="entry name" value="GDXG_lipolytic_enzyme"/>
</dbReference>
<dbReference type="Proteomes" id="UP000194469">
    <property type="component" value="Unassembled WGS sequence"/>
</dbReference>
<feature type="domain" description="BD-FAE-like" evidence="2">
    <location>
        <begin position="71"/>
        <end position="260"/>
    </location>
</feature>
<dbReference type="InterPro" id="IPR029058">
    <property type="entry name" value="AB_hydrolase_fold"/>
</dbReference>
<accession>A0A1Y6ERR0</accession>
<dbReference type="InterPro" id="IPR049492">
    <property type="entry name" value="BD-FAE-like_dom"/>
</dbReference>
<dbReference type="AlphaFoldDB" id="A0A1Y6ERR0"/>
<evidence type="ECO:0000256" key="1">
    <source>
        <dbReference type="ARBA" id="ARBA00022801"/>
    </source>
</evidence>
<reference evidence="4" key="1">
    <citation type="submission" date="2017-04" db="EMBL/GenBank/DDBJ databases">
        <authorList>
            <person name="Varghese N."/>
            <person name="Submissions S."/>
        </authorList>
    </citation>
    <scope>NUCLEOTIDE SEQUENCE [LARGE SCALE GENOMIC DNA]</scope>
    <source>
        <strain evidence="4">UI2</strain>
    </source>
</reference>
<gene>
    <name evidence="3" type="ORF">SAMN06295984_1253</name>
</gene>
<dbReference type="Gene3D" id="3.40.50.1820">
    <property type="entry name" value="alpha/beta hydrolase"/>
    <property type="match status" value="1"/>
</dbReference>
<dbReference type="Pfam" id="PF20434">
    <property type="entry name" value="BD-FAE"/>
    <property type="match status" value="1"/>
</dbReference>
<dbReference type="PANTHER" id="PTHR48081:SF9">
    <property type="entry name" value="CARBOXYLESTERASE"/>
    <property type="match status" value="1"/>
</dbReference>
<evidence type="ECO:0000313" key="4">
    <source>
        <dbReference type="Proteomes" id="UP000194469"/>
    </source>
</evidence>
<dbReference type="RefSeq" id="WP_381454413.1">
    <property type="nucleotide sequence ID" value="NZ_JBHUNO010000001.1"/>
</dbReference>
<keyword evidence="4" id="KW-1185">Reference proteome</keyword>
<keyword evidence="1" id="KW-0378">Hydrolase</keyword>
<sequence>MADRTVREQRRLIKFLLLIGLLVLLFGGGAKAIVAGGAKSLDLADKLLGSGKGARLLLADQPYGRGVRQSLDIWVPEQTQAGDRLPVVVFFYGGGWGSGERQSYGFAGRALANQGFVVVIPDYRLVPKAHWPDFLEDAAAAVAWTHRHIGELGGDPDRIALMGHSAGAYNAVMLALDPVWMRAAKSDASVIRGVAGLAGPYDFLPFEKGGMADRAMGKVRPREKTQPIHYARGDAPPLWLASGDEDETVRPRNSRNLSAAIERLGGSATLRVYPGMGHTGIVMALAAPFRAKGPVLEEATDFLRGVTARRVAPAAGAQ</sequence>
<organism evidence="3 4">
    <name type="scientific">Sphingopyxis terrae subsp. ummariensis</name>
    <dbReference type="NCBI Taxonomy" id="429001"/>
    <lineage>
        <taxon>Bacteria</taxon>
        <taxon>Pseudomonadati</taxon>
        <taxon>Pseudomonadota</taxon>
        <taxon>Alphaproteobacteria</taxon>
        <taxon>Sphingomonadales</taxon>
        <taxon>Sphingomonadaceae</taxon>
        <taxon>Sphingopyxis</taxon>
    </lineage>
</organism>
<evidence type="ECO:0000313" key="3">
    <source>
        <dbReference type="EMBL" id="SMQ65398.1"/>
    </source>
</evidence>
<proteinExistence type="predicted"/>
<name>A0A1Y6ERR0_9SPHN</name>
<protein>
    <submittedName>
        <fullName evidence="3">Acetyl esterase/lipase</fullName>
    </submittedName>
</protein>
<dbReference type="SUPFAM" id="SSF53474">
    <property type="entry name" value="alpha/beta-Hydrolases"/>
    <property type="match status" value="1"/>
</dbReference>
<dbReference type="GO" id="GO:0016787">
    <property type="term" value="F:hydrolase activity"/>
    <property type="evidence" value="ECO:0007669"/>
    <property type="project" value="UniProtKB-KW"/>
</dbReference>
<dbReference type="EMBL" id="FXWL01000001">
    <property type="protein sequence ID" value="SMQ65398.1"/>
    <property type="molecule type" value="Genomic_DNA"/>
</dbReference>